<reference evidence="1 2" key="1">
    <citation type="submission" date="2018-06" db="EMBL/GenBank/DDBJ databases">
        <authorList>
            <consortium name="Pathogen Informatics"/>
            <person name="Doyle S."/>
        </authorList>
    </citation>
    <scope>NUCLEOTIDE SEQUENCE [LARGE SCALE GENOMIC DNA]</scope>
    <source>
        <strain evidence="1 2">NCTC8622</strain>
    </source>
</reference>
<sequence>MLMNPEPSLNPICRGREIGIALSYRINLKNVKFCDKKITFILKLPSALEPPHLSDDLTAKRMMLMALREGYSILSYVKSLLVFQPV</sequence>
<accession>A0A376U2H4</accession>
<dbReference type="Proteomes" id="UP000254079">
    <property type="component" value="Unassembled WGS sequence"/>
</dbReference>
<dbReference type="EMBL" id="UGCP01000002">
    <property type="protein sequence ID" value="STI83268.1"/>
    <property type="molecule type" value="Genomic_DNA"/>
</dbReference>
<evidence type="ECO:0000313" key="1">
    <source>
        <dbReference type="EMBL" id="STI83268.1"/>
    </source>
</evidence>
<protein>
    <submittedName>
        <fullName evidence="1">Uncharacterized protein</fullName>
    </submittedName>
</protein>
<organism evidence="1 2">
    <name type="scientific">Escherichia coli</name>
    <dbReference type="NCBI Taxonomy" id="562"/>
    <lineage>
        <taxon>Bacteria</taxon>
        <taxon>Pseudomonadati</taxon>
        <taxon>Pseudomonadota</taxon>
        <taxon>Gammaproteobacteria</taxon>
        <taxon>Enterobacterales</taxon>
        <taxon>Enterobacteriaceae</taxon>
        <taxon>Escherichia</taxon>
    </lineage>
</organism>
<dbReference type="AlphaFoldDB" id="A0A376U2H4"/>
<proteinExistence type="predicted"/>
<name>A0A376U2H4_ECOLX</name>
<gene>
    <name evidence="1" type="ORF">NCTC8622_02287</name>
</gene>
<evidence type="ECO:0000313" key="2">
    <source>
        <dbReference type="Proteomes" id="UP000254079"/>
    </source>
</evidence>